<dbReference type="AlphaFoldDB" id="F8Q7K7"/>
<sequence length="187" mass="21212">MTPRSTIVLLGEQWLLHGVVAMLHGEQWLLRQRPGLSGFVNSIMTEWFILYQIRLECEKSTNQSALQRDRHPMHCQIIAPRTGTKAKKELSQAKETMEKDCLFTNGMPPSGWSASWAKEILTQIALDCGDDSDNITINQLNLPELELSFKTTHKVSHAVELVTQAAPPDIISHCFYQLYSTYVQTNL</sequence>
<dbReference type="HOGENOM" id="CLU_1448543_0_0_1"/>
<evidence type="ECO:0000256" key="1">
    <source>
        <dbReference type="SAM" id="SignalP"/>
    </source>
</evidence>
<evidence type="ECO:0000313" key="3">
    <source>
        <dbReference type="Proteomes" id="UP000008063"/>
    </source>
</evidence>
<keyword evidence="1" id="KW-0732">Signal</keyword>
<accession>F8Q7K7</accession>
<name>F8Q7K7_SERL3</name>
<feature type="chain" id="PRO_5003377025" evidence="1">
    <location>
        <begin position="22"/>
        <end position="187"/>
    </location>
</feature>
<gene>
    <name evidence="2" type="ORF">SERLA73DRAFT_162380</name>
</gene>
<proteinExistence type="predicted"/>
<evidence type="ECO:0000313" key="2">
    <source>
        <dbReference type="EMBL" id="EGN95545.1"/>
    </source>
</evidence>
<organism evidence="3">
    <name type="scientific">Serpula lacrymans var. lacrymans (strain S7.3)</name>
    <name type="common">Dry rot fungus</name>
    <dbReference type="NCBI Taxonomy" id="936435"/>
    <lineage>
        <taxon>Eukaryota</taxon>
        <taxon>Fungi</taxon>
        <taxon>Dikarya</taxon>
        <taxon>Basidiomycota</taxon>
        <taxon>Agaricomycotina</taxon>
        <taxon>Agaricomycetes</taxon>
        <taxon>Agaricomycetidae</taxon>
        <taxon>Boletales</taxon>
        <taxon>Coniophorineae</taxon>
        <taxon>Serpulaceae</taxon>
        <taxon>Serpula</taxon>
    </lineage>
</organism>
<dbReference type="EMBL" id="GL945485">
    <property type="protein sequence ID" value="EGN95545.1"/>
    <property type="molecule type" value="Genomic_DNA"/>
</dbReference>
<keyword evidence="3" id="KW-1185">Reference proteome</keyword>
<dbReference type="InParanoid" id="F8Q7K7"/>
<reference evidence="3" key="1">
    <citation type="journal article" date="2011" name="Science">
        <title>The plant cell wall-decomposing machinery underlies the functional diversity of forest fungi.</title>
        <authorList>
            <person name="Eastwood D.C."/>
            <person name="Floudas D."/>
            <person name="Binder M."/>
            <person name="Majcherczyk A."/>
            <person name="Schneider P."/>
            <person name="Aerts A."/>
            <person name="Asiegbu F.O."/>
            <person name="Baker S.E."/>
            <person name="Barry K."/>
            <person name="Bendiksby M."/>
            <person name="Blumentritt M."/>
            <person name="Coutinho P.M."/>
            <person name="Cullen D."/>
            <person name="de Vries R.P."/>
            <person name="Gathman A."/>
            <person name="Goodell B."/>
            <person name="Henrissat B."/>
            <person name="Ihrmark K."/>
            <person name="Kauserud H."/>
            <person name="Kohler A."/>
            <person name="LaButti K."/>
            <person name="Lapidus A."/>
            <person name="Lavin J.L."/>
            <person name="Lee Y.-H."/>
            <person name="Lindquist E."/>
            <person name="Lilly W."/>
            <person name="Lucas S."/>
            <person name="Morin E."/>
            <person name="Murat C."/>
            <person name="Oguiza J.A."/>
            <person name="Park J."/>
            <person name="Pisabarro A.G."/>
            <person name="Riley R."/>
            <person name="Rosling A."/>
            <person name="Salamov A."/>
            <person name="Schmidt O."/>
            <person name="Schmutz J."/>
            <person name="Skrede I."/>
            <person name="Stenlid J."/>
            <person name="Wiebenga A."/>
            <person name="Xie X."/>
            <person name="Kuees U."/>
            <person name="Hibbett D.S."/>
            <person name="Hoffmeister D."/>
            <person name="Hoegberg N."/>
            <person name="Martin F."/>
            <person name="Grigoriev I.V."/>
            <person name="Watkinson S.C."/>
        </authorList>
    </citation>
    <scope>NUCLEOTIDE SEQUENCE [LARGE SCALE GENOMIC DNA]</scope>
    <source>
        <strain evidence="3">strain S7.3</strain>
    </source>
</reference>
<dbReference type="Proteomes" id="UP000008063">
    <property type="component" value="Unassembled WGS sequence"/>
</dbReference>
<feature type="signal peptide" evidence="1">
    <location>
        <begin position="1"/>
        <end position="21"/>
    </location>
</feature>
<protein>
    <submittedName>
        <fullName evidence="2">Uncharacterized protein</fullName>
    </submittedName>
</protein>